<keyword evidence="4" id="KW-1003">Cell membrane</keyword>
<proteinExistence type="inferred from homology"/>
<keyword evidence="7" id="KW-0479">Metal-binding</keyword>
<dbReference type="PANTHER" id="PTHR30529">
    <property type="entry name" value="CYTOCHROME B561"/>
    <property type="match status" value="1"/>
</dbReference>
<dbReference type="Proteomes" id="UP000731907">
    <property type="component" value="Unassembled WGS sequence"/>
</dbReference>
<dbReference type="RefSeq" id="WP_161761618.1">
    <property type="nucleotide sequence ID" value="NZ_JAAATX020000004.1"/>
</dbReference>
<dbReference type="InterPro" id="IPR011577">
    <property type="entry name" value="Cyt_b561_bac/Ni-Hgenase"/>
</dbReference>
<comment type="similarity">
    <text evidence="12">Belongs to the cytochrome b561 family.</text>
</comment>
<keyword evidence="8" id="KW-0249">Electron transport</keyword>
<feature type="transmembrane region" description="Helical" evidence="13">
    <location>
        <begin position="12"/>
        <end position="33"/>
    </location>
</feature>
<dbReference type="InterPro" id="IPR016174">
    <property type="entry name" value="Di-haem_cyt_TM"/>
</dbReference>
<protein>
    <submittedName>
        <fullName evidence="15">Cytochrome b</fullName>
    </submittedName>
</protein>
<feature type="domain" description="Cytochrome b561 bacterial/Ni-hydrogenase" evidence="14">
    <location>
        <begin position="10"/>
        <end position="177"/>
    </location>
</feature>
<evidence type="ECO:0000256" key="1">
    <source>
        <dbReference type="ARBA" id="ARBA00001970"/>
    </source>
</evidence>
<dbReference type="Pfam" id="PF01292">
    <property type="entry name" value="Ni_hydr_CYTB"/>
    <property type="match status" value="1"/>
</dbReference>
<comment type="subcellular location">
    <subcellularLocation>
        <location evidence="2">Cell membrane</location>
        <topology evidence="2">Multi-pass membrane protein</topology>
    </subcellularLocation>
</comment>
<reference evidence="15 16" key="1">
    <citation type="submission" date="2021-06" db="EMBL/GenBank/DDBJ databases">
        <title>Rhodobacteraceae bacterium strain HSP-20.</title>
        <authorList>
            <person name="Chen W.-M."/>
        </authorList>
    </citation>
    <scope>NUCLEOTIDE SEQUENCE [LARGE SCALE GENOMIC DNA]</scope>
    <source>
        <strain evidence="15 16">HSP-20</strain>
    </source>
</reference>
<evidence type="ECO:0000256" key="7">
    <source>
        <dbReference type="ARBA" id="ARBA00022723"/>
    </source>
</evidence>
<evidence type="ECO:0000256" key="3">
    <source>
        <dbReference type="ARBA" id="ARBA00022448"/>
    </source>
</evidence>
<evidence type="ECO:0000313" key="16">
    <source>
        <dbReference type="Proteomes" id="UP000731907"/>
    </source>
</evidence>
<feature type="transmembrane region" description="Helical" evidence="13">
    <location>
        <begin position="53"/>
        <end position="72"/>
    </location>
</feature>
<organism evidence="15 16">
    <name type="scientific">Paragemmobacter amnigenus</name>
    <dbReference type="NCBI Taxonomy" id="2852097"/>
    <lineage>
        <taxon>Bacteria</taxon>
        <taxon>Pseudomonadati</taxon>
        <taxon>Pseudomonadota</taxon>
        <taxon>Alphaproteobacteria</taxon>
        <taxon>Rhodobacterales</taxon>
        <taxon>Paracoccaceae</taxon>
        <taxon>Paragemmobacter</taxon>
    </lineage>
</organism>
<evidence type="ECO:0000256" key="4">
    <source>
        <dbReference type="ARBA" id="ARBA00022475"/>
    </source>
</evidence>
<evidence type="ECO:0000313" key="15">
    <source>
        <dbReference type="EMBL" id="MBU9697573.1"/>
    </source>
</evidence>
<dbReference type="SUPFAM" id="SSF81342">
    <property type="entry name" value="Transmembrane di-heme cytochromes"/>
    <property type="match status" value="1"/>
</dbReference>
<dbReference type="Gene3D" id="1.20.950.20">
    <property type="entry name" value="Transmembrane di-heme cytochromes, Chain C"/>
    <property type="match status" value="1"/>
</dbReference>
<evidence type="ECO:0000256" key="5">
    <source>
        <dbReference type="ARBA" id="ARBA00022617"/>
    </source>
</evidence>
<keyword evidence="6 13" id="KW-0812">Transmembrane</keyword>
<evidence type="ECO:0000256" key="11">
    <source>
        <dbReference type="ARBA" id="ARBA00023136"/>
    </source>
</evidence>
<evidence type="ECO:0000256" key="6">
    <source>
        <dbReference type="ARBA" id="ARBA00022692"/>
    </source>
</evidence>
<evidence type="ECO:0000259" key="14">
    <source>
        <dbReference type="Pfam" id="PF01292"/>
    </source>
</evidence>
<name>A0ABS6J1F8_9RHOB</name>
<evidence type="ECO:0000256" key="9">
    <source>
        <dbReference type="ARBA" id="ARBA00022989"/>
    </source>
</evidence>
<evidence type="ECO:0000256" key="8">
    <source>
        <dbReference type="ARBA" id="ARBA00022982"/>
    </source>
</evidence>
<gene>
    <name evidence="15" type="ORF">GU927_006910</name>
</gene>
<dbReference type="EMBL" id="JAAATX020000004">
    <property type="protein sequence ID" value="MBU9697573.1"/>
    <property type="molecule type" value="Genomic_DNA"/>
</dbReference>
<feature type="transmembrane region" description="Helical" evidence="13">
    <location>
        <begin position="93"/>
        <end position="119"/>
    </location>
</feature>
<feature type="transmembrane region" description="Helical" evidence="13">
    <location>
        <begin position="139"/>
        <end position="161"/>
    </location>
</feature>
<sequence length="180" mass="19758">MMWHNGAESFGIVSRALHWAVALMVLVMLSLGLRISSMEPGLANLWLYSLHKSLGLVTLGLMVVRVVWHVISPPPRPMGGGWQAVLARWVHRGIYALMFAIPLSGWGASSATGIEVMVFDRWVVPAIAPVSALWEERGFALHDVLGKVLMAVIALHMAAALKREMEGDGTLTRMIRGRAR</sequence>
<keyword evidence="16" id="KW-1185">Reference proteome</keyword>
<keyword evidence="5" id="KW-0349">Heme</keyword>
<dbReference type="PANTHER" id="PTHR30529:SF1">
    <property type="entry name" value="CYTOCHROME B561 HOMOLOG 2"/>
    <property type="match status" value="1"/>
</dbReference>
<evidence type="ECO:0000256" key="2">
    <source>
        <dbReference type="ARBA" id="ARBA00004651"/>
    </source>
</evidence>
<comment type="cofactor">
    <cofactor evidence="1">
        <name>heme b</name>
        <dbReference type="ChEBI" id="CHEBI:60344"/>
    </cofactor>
</comment>
<dbReference type="InterPro" id="IPR052168">
    <property type="entry name" value="Cytochrome_b561_oxidase"/>
</dbReference>
<comment type="caution">
    <text evidence="15">The sequence shown here is derived from an EMBL/GenBank/DDBJ whole genome shotgun (WGS) entry which is preliminary data.</text>
</comment>
<evidence type="ECO:0000256" key="13">
    <source>
        <dbReference type="SAM" id="Phobius"/>
    </source>
</evidence>
<accession>A0ABS6J1F8</accession>
<keyword evidence="11 13" id="KW-0472">Membrane</keyword>
<evidence type="ECO:0000256" key="12">
    <source>
        <dbReference type="ARBA" id="ARBA00037975"/>
    </source>
</evidence>
<keyword evidence="3" id="KW-0813">Transport</keyword>
<evidence type="ECO:0000256" key="10">
    <source>
        <dbReference type="ARBA" id="ARBA00023004"/>
    </source>
</evidence>
<keyword evidence="10" id="KW-0408">Iron</keyword>
<keyword evidence="9 13" id="KW-1133">Transmembrane helix</keyword>